<keyword evidence="1" id="KW-0812">Transmembrane</keyword>
<dbReference type="AlphaFoldDB" id="A0A9P1IPT6"/>
<keyword evidence="1" id="KW-1133">Transmembrane helix</keyword>
<organism evidence="2 3">
    <name type="scientific">Caenorhabditis angaria</name>
    <dbReference type="NCBI Taxonomy" id="860376"/>
    <lineage>
        <taxon>Eukaryota</taxon>
        <taxon>Metazoa</taxon>
        <taxon>Ecdysozoa</taxon>
        <taxon>Nematoda</taxon>
        <taxon>Chromadorea</taxon>
        <taxon>Rhabditida</taxon>
        <taxon>Rhabditina</taxon>
        <taxon>Rhabditomorpha</taxon>
        <taxon>Rhabditoidea</taxon>
        <taxon>Rhabditidae</taxon>
        <taxon>Peloderinae</taxon>
        <taxon>Caenorhabditis</taxon>
    </lineage>
</organism>
<keyword evidence="1" id="KW-0472">Membrane</keyword>
<feature type="transmembrane region" description="Helical" evidence="1">
    <location>
        <begin position="51"/>
        <end position="69"/>
    </location>
</feature>
<accession>A0A9P1IPT6</accession>
<protein>
    <submittedName>
        <fullName evidence="2">Uncharacterized protein</fullName>
    </submittedName>
</protein>
<gene>
    <name evidence="2" type="ORF">CAMP_LOCUS9814</name>
</gene>
<name>A0A9P1IPT6_9PELO</name>
<reference evidence="2" key="1">
    <citation type="submission" date="2022-11" db="EMBL/GenBank/DDBJ databases">
        <authorList>
            <person name="Kikuchi T."/>
        </authorList>
    </citation>
    <scope>NUCLEOTIDE SEQUENCE</scope>
    <source>
        <strain evidence="2">PS1010</strain>
    </source>
</reference>
<dbReference type="Proteomes" id="UP001152747">
    <property type="component" value="Unassembled WGS sequence"/>
</dbReference>
<feature type="transmembrane region" description="Helical" evidence="1">
    <location>
        <begin position="20"/>
        <end position="39"/>
    </location>
</feature>
<evidence type="ECO:0000256" key="1">
    <source>
        <dbReference type="SAM" id="Phobius"/>
    </source>
</evidence>
<evidence type="ECO:0000313" key="2">
    <source>
        <dbReference type="EMBL" id="CAI5447177.1"/>
    </source>
</evidence>
<comment type="caution">
    <text evidence="2">The sequence shown here is derived from an EMBL/GenBank/DDBJ whole genome shotgun (WGS) entry which is preliminary data.</text>
</comment>
<keyword evidence="3" id="KW-1185">Reference proteome</keyword>
<dbReference type="EMBL" id="CANHGI010000004">
    <property type="protein sequence ID" value="CAI5447177.1"/>
    <property type="molecule type" value="Genomic_DNA"/>
</dbReference>
<proteinExistence type="predicted"/>
<evidence type="ECO:0000313" key="3">
    <source>
        <dbReference type="Proteomes" id="UP001152747"/>
    </source>
</evidence>
<feature type="transmembrane region" description="Helical" evidence="1">
    <location>
        <begin position="119"/>
        <end position="147"/>
    </location>
</feature>
<sequence length="209" mass="24637">MLTVETKPLFVFRLFSDVRIQRKVILISGLWLLLSLMANDYYKLEHNQHRILNLLIIFSTTLAIIGLLTEKWQNLLPFSIFQMFLYFEYSRVQIIPMLSNLMEMLSENDYEFRHAFKIYLLLACSIFAILFLIYAMFCTWSVIFYFYTMESSANLNTSENPEDSNVWSTISLLWNGKSTQESPNSATSRNIKYTVNPNFENSNIYKPYA</sequence>